<dbReference type="RefSeq" id="XP_033393161.1">
    <property type="nucleotide sequence ID" value="XM_033543556.1"/>
</dbReference>
<sequence>MSSALDNSIQGNQVDSALLVLSSANPSTVLYLPHQKSLIQKFFSQGTVEELFSFAPTQFALNATPLSFLPSPGKPIEQSFCTQHITEDRDEAFDLRSLYSLSDRSHDTAWSSSEFVVNSPSLQHNFSQSSSETSSFTDQLSTKGTPKNSCDRKRPNKQNVNLALKSLRCVDLLPASLIQEIRRSNNWSFLFDLSTSEPAGVLRAPRAAVLQVVQATGKINRKINRNVWGVAYTSRILYILLAHCIDCYMKSDAIPVHKNCGQGARTYAYKAISQYTGESVSDIRQMICCTNKYLLLARELGIGRILEIDARSSSLWERRLRKNDVKEACLEIGKEMSQDDEMRRSDLDFQTSQLIIEILVKVGTSMPELATKDSCLIPLLRKHIHFGYLEEKKIVWKEEVLQPEVGCQQPGKVAQKS</sequence>
<organism evidence="2 3">
    <name type="scientific">Aplosporella prunicola CBS 121167</name>
    <dbReference type="NCBI Taxonomy" id="1176127"/>
    <lineage>
        <taxon>Eukaryota</taxon>
        <taxon>Fungi</taxon>
        <taxon>Dikarya</taxon>
        <taxon>Ascomycota</taxon>
        <taxon>Pezizomycotina</taxon>
        <taxon>Dothideomycetes</taxon>
        <taxon>Dothideomycetes incertae sedis</taxon>
        <taxon>Botryosphaeriales</taxon>
        <taxon>Aplosporellaceae</taxon>
        <taxon>Aplosporella</taxon>
    </lineage>
</organism>
<dbReference type="OrthoDB" id="10633532at2759"/>
<dbReference type="EMBL" id="ML995503">
    <property type="protein sequence ID" value="KAF2137446.1"/>
    <property type="molecule type" value="Genomic_DNA"/>
</dbReference>
<gene>
    <name evidence="2" type="ORF">K452DRAFT_312438</name>
</gene>
<evidence type="ECO:0000313" key="2">
    <source>
        <dbReference type="EMBL" id="KAF2137446.1"/>
    </source>
</evidence>
<proteinExistence type="predicted"/>
<dbReference type="AlphaFoldDB" id="A0A6A6B0R3"/>
<reference evidence="2" key="1">
    <citation type="journal article" date="2020" name="Stud. Mycol.">
        <title>101 Dothideomycetes genomes: a test case for predicting lifestyles and emergence of pathogens.</title>
        <authorList>
            <person name="Haridas S."/>
            <person name="Albert R."/>
            <person name="Binder M."/>
            <person name="Bloem J."/>
            <person name="Labutti K."/>
            <person name="Salamov A."/>
            <person name="Andreopoulos B."/>
            <person name="Baker S."/>
            <person name="Barry K."/>
            <person name="Bills G."/>
            <person name="Bluhm B."/>
            <person name="Cannon C."/>
            <person name="Castanera R."/>
            <person name="Culley D."/>
            <person name="Daum C."/>
            <person name="Ezra D."/>
            <person name="Gonzalez J."/>
            <person name="Henrissat B."/>
            <person name="Kuo A."/>
            <person name="Liang C."/>
            <person name="Lipzen A."/>
            <person name="Lutzoni F."/>
            <person name="Magnuson J."/>
            <person name="Mondo S."/>
            <person name="Nolan M."/>
            <person name="Ohm R."/>
            <person name="Pangilinan J."/>
            <person name="Park H.-J."/>
            <person name="Ramirez L."/>
            <person name="Alfaro M."/>
            <person name="Sun H."/>
            <person name="Tritt A."/>
            <person name="Yoshinaga Y."/>
            <person name="Zwiers L.-H."/>
            <person name="Turgeon B."/>
            <person name="Goodwin S."/>
            <person name="Spatafora J."/>
            <person name="Crous P."/>
            <person name="Grigoriev I."/>
        </authorList>
    </citation>
    <scope>NUCLEOTIDE SEQUENCE</scope>
    <source>
        <strain evidence="2">CBS 121167</strain>
    </source>
</reference>
<dbReference type="GeneID" id="54301053"/>
<accession>A0A6A6B0R3</accession>
<dbReference type="Proteomes" id="UP000799438">
    <property type="component" value="Unassembled WGS sequence"/>
</dbReference>
<feature type="region of interest" description="Disordered" evidence="1">
    <location>
        <begin position="126"/>
        <end position="155"/>
    </location>
</feature>
<feature type="compositionally biased region" description="Low complexity" evidence="1">
    <location>
        <begin position="126"/>
        <end position="141"/>
    </location>
</feature>
<evidence type="ECO:0000256" key="1">
    <source>
        <dbReference type="SAM" id="MobiDB-lite"/>
    </source>
</evidence>
<name>A0A6A6B0R3_9PEZI</name>
<protein>
    <submittedName>
        <fullName evidence="2">Uncharacterized protein</fullName>
    </submittedName>
</protein>
<evidence type="ECO:0000313" key="3">
    <source>
        <dbReference type="Proteomes" id="UP000799438"/>
    </source>
</evidence>
<keyword evidence="3" id="KW-1185">Reference proteome</keyword>